<gene>
    <name evidence="2" type="ORF">DXD91_10130</name>
</gene>
<comment type="caution">
    <text evidence="2">The sequence shown here is derived from an EMBL/GenBank/DDBJ whole genome shotgun (WGS) entry which is preliminary data.</text>
</comment>
<evidence type="ECO:0000256" key="1">
    <source>
        <dbReference type="SAM" id="Coils"/>
    </source>
</evidence>
<reference evidence="2 3" key="1">
    <citation type="submission" date="2018-08" db="EMBL/GenBank/DDBJ databases">
        <title>A genome reference for cultivated species of the human gut microbiota.</title>
        <authorList>
            <person name="Zou Y."/>
            <person name="Xue W."/>
            <person name="Luo G."/>
        </authorList>
    </citation>
    <scope>NUCLEOTIDE SEQUENCE [LARGE SCALE GENOMIC DNA]</scope>
    <source>
        <strain evidence="2 3">TM10-1AC</strain>
    </source>
</reference>
<keyword evidence="1" id="KW-0175">Coiled coil</keyword>
<dbReference type="AlphaFoldDB" id="A0A374NJ03"/>
<organism evidence="2 3">
    <name type="scientific">Anaerobutyricum hallii</name>
    <dbReference type="NCBI Taxonomy" id="39488"/>
    <lineage>
        <taxon>Bacteria</taxon>
        <taxon>Bacillati</taxon>
        <taxon>Bacillota</taxon>
        <taxon>Clostridia</taxon>
        <taxon>Lachnospirales</taxon>
        <taxon>Lachnospiraceae</taxon>
        <taxon>Anaerobutyricum</taxon>
    </lineage>
</organism>
<evidence type="ECO:0000313" key="2">
    <source>
        <dbReference type="EMBL" id="RGI85491.1"/>
    </source>
</evidence>
<dbReference type="Proteomes" id="UP000262524">
    <property type="component" value="Unassembled WGS sequence"/>
</dbReference>
<dbReference type="EMBL" id="QSOE01000068">
    <property type="protein sequence ID" value="RGI85491.1"/>
    <property type="molecule type" value="Genomic_DNA"/>
</dbReference>
<feature type="coiled-coil region" evidence="1">
    <location>
        <begin position="106"/>
        <end position="161"/>
    </location>
</feature>
<evidence type="ECO:0000313" key="3">
    <source>
        <dbReference type="Proteomes" id="UP000262524"/>
    </source>
</evidence>
<proteinExistence type="predicted"/>
<protein>
    <submittedName>
        <fullName evidence="2">Uncharacterized protein</fullName>
    </submittedName>
</protein>
<name>A0A374NJ03_9FIRM</name>
<accession>A0A374NJ03</accession>
<dbReference type="RefSeq" id="WP_117982839.1">
    <property type="nucleotide sequence ID" value="NZ_QSOE01000068.1"/>
</dbReference>
<sequence length="181" mass="21814">MLYAKEHIEKYPDFNLVRFSFLNRALSGFYHALNIQTTFESYEKLYRKLVEEGFHEFGLDECTEENIYAVWMYKDMQKMYETEPADFLVQKSITRRVNNENNNVRRKILREKNAVLRENVQALKEDKKTLQSDKKKLQEEKKKLEGEKKKLQKEIDNIKQSKAYRLGNKLLWLPRKVVKRG</sequence>